<dbReference type="SUPFAM" id="SSF54427">
    <property type="entry name" value="NTF2-like"/>
    <property type="match status" value="1"/>
</dbReference>
<dbReference type="Proteomes" id="UP000661507">
    <property type="component" value="Unassembled WGS sequence"/>
</dbReference>
<name>A0A917NXH4_9PROT</name>
<comment type="caution">
    <text evidence="2">The sequence shown here is derived from an EMBL/GenBank/DDBJ whole genome shotgun (WGS) entry which is preliminary data.</text>
</comment>
<protein>
    <recommendedName>
        <fullName evidence="1">SnoaL-like domain-containing protein</fullName>
    </recommendedName>
</protein>
<evidence type="ECO:0000313" key="3">
    <source>
        <dbReference type="Proteomes" id="UP000661507"/>
    </source>
</evidence>
<keyword evidence="3" id="KW-1185">Reference proteome</keyword>
<dbReference type="InterPro" id="IPR037401">
    <property type="entry name" value="SnoaL-like"/>
</dbReference>
<dbReference type="AlphaFoldDB" id="A0A917NXH4"/>
<dbReference type="Pfam" id="PF12680">
    <property type="entry name" value="SnoaL_2"/>
    <property type="match status" value="1"/>
</dbReference>
<proteinExistence type="predicted"/>
<gene>
    <name evidence="2" type="ORF">GCM10011320_51990</name>
</gene>
<dbReference type="EMBL" id="BMKW01000016">
    <property type="protein sequence ID" value="GGJ38004.1"/>
    <property type="molecule type" value="Genomic_DNA"/>
</dbReference>
<evidence type="ECO:0000259" key="1">
    <source>
        <dbReference type="Pfam" id="PF12680"/>
    </source>
</evidence>
<dbReference type="Gene3D" id="3.10.450.50">
    <property type="match status" value="1"/>
</dbReference>
<dbReference type="RefSeq" id="WP_188972349.1">
    <property type="nucleotide sequence ID" value="NZ_BMKW01000016.1"/>
</dbReference>
<feature type="domain" description="SnoaL-like" evidence="1">
    <location>
        <begin position="23"/>
        <end position="110"/>
    </location>
</feature>
<sequence length="137" mass="15308">MTGWSIDSWRGFWAKPDPETALRRIPTITAPEVQAVWPRSRHPVCGPKAYAGRVVDLLSLVPDMRLELQEHAASGDLHFIRWQARGTGPDGAFEGIGCDRIALRGGLVVSNLVMSDMAIFDRLEAMQDRRQSKPQLE</sequence>
<reference evidence="2" key="2">
    <citation type="submission" date="2020-09" db="EMBL/GenBank/DDBJ databases">
        <authorList>
            <person name="Sun Q."/>
            <person name="Zhou Y."/>
        </authorList>
    </citation>
    <scope>NUCLEOTIDE SEQUENCE</scope>
    <source>
        <strain evidence="2">CGMCC 1.3617</strain>
    </source>
</reference>
<organism evidence="2 3">
    <name type="scientific">Neoroseomonas lacus</name>
    <dbReference type="NCBI Taxonomy" id="287609"/>
    <lineage>
        <taxon>Bacteria</taxon>
        <taxon>Pseudomonadati</taxon>
        <taxon>Pseudomonadota</taxon>
        <taxon>Alphaproteobacteria</taxon>
        <taxon>Acetobacterales</taxon>
        <taxon>Acetobacteraceae</taxon>
        <taxon>Neoroseomonas</taxon>
    </lineage>
</organism>
<dbReference type="InterPro" id="IPR032710">
    <property type="entry name" value="NTF2-like_dom_sf"/>
</dbReference>
<reference evidence="2" key="1">
    <citation type="journal article" date="2014" name="Int. J. Syst. Evol. Microbiol.">
        <title>Complete genome sequence of Corynebacterium casei LMG S-19264T (=DSM 44701T), isolated from a smear-ripened cheese.</title>
        <authorList>
            <consortium name="US DOE Joint Genome Institute (JGI-PGF)"/>
            <person name="Walter F."/>
            <person name="Albersmeier A."/>
            <person name="Kalinowski J."/>
            <person name="Ruckert C."/>
        </authorList>
    </citation>
    <scope>NUCLEOTIDE SEQUENCE</scope>
    <source>
        <strain evidence="2">CGMCC 1.3617</strain>
    </source>
</reference>
<accession>A0A917NXH4</accession>
<evidence type="ECO:0000313" key="2">
    <source>
        <dbReference type="EMBL" id="GGJ38004.1"/>
    </source>
</evidence>